<evidence type="ECO:0000313" key="4">
    <source>
        <dbReference type="Proteomes" id="UP000662747"/>
    </source>
</evidence>
<evidence type="ECO:0000256" key="1">
    <source>
        <dbReference type="SAM" id="Phobius"/>
    </source>
</evidence>
<keyword evidence="1" id="KW-1133">Transmembrane helix</keyword>
<gene>
    <name evidence="3" type="ORF">JY651_48920</name>
</gene>
<keyword evidence="4" id="KW-1185">Reference proteome</keyword>
<evidence type="ECO:0000313" key="3">
    <source>
        <dbReference type="EMBL" id="QSQ22936.1"/>
    </source>
</evidence>
<sequence>MASSLTAAVLLVALATSPVAAVAGEERQRTGYRNASGKNEVQNEGGLRVSVRTGMLKPPRGYTPLEVTLQNNSPVALQARLSFAGHYNAGSRVTERTVEVGPRARVVAWLPVPAQLQAGNLSVDVPGLPRMVQPMYLDDSGNASVLVLGTVKDFEAATGLREVQAEQEPLFAARFLEEREAPRELSSYVGYPAVVVAMDATQLPAAVWAVLETYAATGGQLVLTRPSRDAAERLPMLSAGGRGVAEPYGFGQVRACHQPGACGVVLAALSGDVTSGPVNPVGPPPSWERGGALRNGAAPLLESARAPVGRFLFLIFAFALAVGPGGLMLARRRGPVSVLVVVPLVSLFTCLALVAWSVLVDGFAVHSARYSLTWLDGERSRAVTLGVGAWYANLSPGAVKLPASSTLLLPEDVGEPPADLDWTHGMTVTDGFLMPRTYREWGEVSVLPSRARLVLRQEGNGLRVQNALGEAIEEGYVRRGNAHYRVPALEDGAEAALQGPVPASELAQPTDALLASLGSVLYERLLKDKTSFRADLPEGGFIVRTGGQGMGPLATMKTEREAGAHVVRGQVQEVKP</sequence>
<accession>A0ABX7NZX4</accession>
<reference evidence="3 4" key="1">
    <citation type="submission" date="2021-02" db="EMBL/GenBank/DDBJ databases">
        <title>De Novo genome assembly of isolated myxobacteria.</title>
        <authorList>
            <person name="Stevens D.C."/>
        </authorList>
    </citation>
    <scope>NUCLEOTIDE SEQUENCE [LARGE SCALE GENOMIC DNA]</scope>
    <source>
        <strain evidence="4">SCPEA02</strain>
    </source>
</reference>
<feature type="chain" id="PRO_5045541049" evidence="2">
    <location>
        <begin position="24"/>
        <end position="576"/>
    </location>
</feature>
<feature type="signal peptide" evidence="2">
    <location>
        <begin position="1"/>
        <end position="23"/>
    </location>
</feature>
<dbReference type="EMBL" id="CP071090">
    <property type="protein sequence ID" value="QSQ22936.1"/>
    <property type="molecule type" value="Genomic_DNA"/>
</dbReference>
<feature type="transmembrane region" description="Helical" evidence="1">
    <location>
        <begin position="311"/>
        <end position="329"/>
    </location>
</feature>
<dbReference type="Proteomes" id="UP000662747">
    <property type="component" value="Chromosome"/>
</dbReference>
<keyword evidence="1" id="KW-0472">Membrane</keyword>
<dbReference type="RefSeq" id="WP_206724512.1">
    <property type="nucleotide sequence ID" value="NZ_CP071090.1"/>
</dbReference>
<evidence type="ECO:0000256" key="2">
    <source>
        <dbReference type="SAM" id="SignalP"/>
    </source>
</evidence>
<organism evidence="3 4">
    <name type="scientific">Pyxidicoccus parkwayensis</name>
    <dbReference type="NCBI Taxonomy" id="2813578"/>
    <lineage>
        <taxon>Bacteria</taxon>
        <taxon>Pseudomonadati</taxon>
        <taxon>Myxococcota</taxon>
        <taxon>Myxococcia</taxon>
        <taxon>Myxococcales</taxon>
        <taxon>Cystobacterineae</taxon>
        <taxon>Myxococcaceae</taxon>
        <taxon>Pyxidicoccus</taxon>
    </lineage>
</organism>
<keyword evidence="1" id="KW-0812">Transmembrane</keyword>
<name>A0ABX7NZX4_9BACT</name>
<keyword evidence="2" id="KW-0732">Signal</keyword>
<proteinExistence type="predicted"/>
<protein>
    <submittedName>
        <fullName evidence="3">Uncharacterized protein</fullName>
    </submittedName>
</protein>
<feature type="transmembrane region" description="Helical" evidence="1">
    <location>
        <begin position="336"/>
        <end position="359"/>
    </location>
</feature>